<dbReference type="InterPro" id="IPR025460">
    <property type="entry name" value="DUF4280"/>
</dbReference>
<keyword evidence="2" id="KW-1185">Reference proteome</keyword>
<protein>
    <recommendedName>
        <fullName evidence="3">DUF4280 domain-containing protein</fullName>
    </recommendedName>
</protein>
<name>A0A1W6YXD9_9BORD</name>
<dbReference type="RefSeq" id="WP_086071662.1">
    <property type="nucleotide sequence ID" value="NZ_CP021109.1"/>
</dbReference>
<dbReference type="Pfam" id="PF14107">
    <property type="entry name" value="DUF4280"/>
    <property type="match status" value="1"/>
</dbReference>
<proteinExistence type="predicted"/>
<reference evidence="1 2" key="1">
    <citation type="submission" date="2017-05" db="EMBL/GenBank/DDBJ databases">
        <title>Complete and WGS of Bordetella genogroups.</title>
        <authorList>
            <person name="Spilker T."/>
            <person name="LiPuma J."/>
        </authorList>
    </citation>
    <scope>NUCLEOTIDE SEQUENCE [LARGE SCALE GENOMIC DNA]</scope>
    <source>
        <strain evidence="1 2">AU17164</strain>
    </source>
</reference>
<gene>
    <name evidence="1" type="ORF">CAL13_04570</name>
</gene>
<evidence type="ECO:0008006" key="3">
    <source>
        <dbReference type="Google" id="ProtNLM"/>
    </source>
</evidence>
<dbReference type="Proteomes" id="UP000194139">
    <property type="component" value="Chromosome"/>
</dbReference>
<evidence type="ECO:0000313" key="2">
    <source>
        <dbReference type="Proteomes" id="UP000194139"/>
    </source>
</evidence>
<organism evidence="1 2">
    <name type="scientific">Bordetella genomosp. 9</name>
    <dbReference type="NCBI Taxonomy" id="1416803"/>
    <lineage>
        <taxon>Bacteria</taxon>
        <taxon>Pseudomonadati</taxon>
        <taxon>Pseudomonadota</taxon>
        <taxon>Betaproteobacteria</taxon>
        <taxon>Burkholderiales</taxon>
        <taxon>Alcaligenaceae</taxon>
        <taxon>Bordetella</taxon>
    </lineage>
</organism>
<evidence type="ECO:0000313" key="1">
    <source>
        <dbReference type="EMBL" id="ARP85569.1"/>
    </source>
</evidence>
<dbReference type="AlphaFoldDB" id="A0A1W6YXD9"/>
<dbReference type="EMBL" id="CP021109">
    <property type="protein sequence ID" value="ARP85569.1"/>
    <property type="molecule type" value="Genomic_DNA"/>
</dbReference>
<sequence length="131" mass="13291">MAQLVVSGALLECTMGATPAVFMVEPVSGVAAEARPAGTIMDHIPEVNISTFGLCRSPANPAVAAATAAAAGVLTPQPCIPATAAPWMPGVPNVLIRGFPALHSVSRCLCNWAGVISITNAGTMRTEVPEL</sequence>
<accession>A0A1W6YXD9</accession>